<evidence type="ECO:0000256" key="1">
    <source>
        <dbReference type="ARBA" id="ARBA00004511"/>
    </source>
</evidence>
<gene>
    <name evidence="10" type="ORF">GPU96_09g17430</name>
</gene>
<dbReference type="Pfam" id="PF04109">
    <property type="entry name" value="ATG9"/>
    <property type="match status" value="1"/>
</dbReference>
<protein>
    <recommendedName>
        <fullName evidence="9">Autophagy-related protein 9</fullName>
    </recommendedName>
</protein>
<name>A0A9Q9CBQ5_ENCHE</name>
<organism evidence="10 11">
    <name type="scientific">Encephalitozoon hellem</name>
    <name type="common">Microsporidian parasite</name>
    <dbReference type="NCBI Taxonomy" id="27973"/>
    <lineage>
        <taxon>Eukaryota</taxon>
        <taxon>Fungi</taxon>
        <taxon>Fungi incertae sedis</taxon>
        <taxon>Microsporidia</taxon>
        <taxon>Unikaryonidae</taxon>
        <taxon>Encephalitozoon</taxon>
    </lineage>
</organism>
<dbReference type="InterPro" id="IPR007241">
    <property type="entry name" value="Autophagy-rel_prot_9"/>
</dbReference>
<dbReference type="Proteomes" id="UP001059546">
    <property type="component" value="Chromosome IX"/>
</dbReference>
<comment type="similarity">
    <text evidence="2 9">Belongs to the ATG9 family.</text>
</comment>
<comment type="function">
    <text evidence="9">Phospholipid scramblase involved in autophagy. Cycles between the preautophagosomal structure/phagophore assembly site (PAS) and the cytoplasmic vesicle pool and supplies membrane for the growing autophagosome. Lipid scramblase activity plays a key role in preautophagosomal structure/phagophore assembly by distributing the phospholipids that arrive through ATG2 from the cytoplasmic to the luminal leaflet of the bilayer, thereby driving autophagosomal membrane expansion.</text>
</comment>
<evidence type="ECO:0000313" key="11">
    <source>
        <dbReference type="Proteomes" id="UP001059546"/>
    </source>
</evidence>
<comment type="subcellular location">
    <subcellularLocation>
        <location evidence="1 9">Preautophagosomal structure membrane</location>
        <topology evidence="1 9">Multi-pass membrane protein</topology>
    </subcellularLocation>
</comment>
<keyword evidence="4 9" id="KW-0812">Transmembrane</keyword>
<proteinExistence type="inferred from homology"/>
<evidence type="ECO:0000256" key="9">
    <source>
        <dbReference type="RuleBase" id="RU364027"/>
    </source>
</evidence>
<keyword evidence="6 9" id="KW-0072">Autophagy</keyword>
<evidence type="ECO:0000256" key="8">
    <source>
        <dbReference type="ARBA" id="ARBA00023136"/>
    </source>
</evidence>
<reference evidence="10" key="1">
    <citation type="submission" date="2021-05" db="EMBL/GenBank/DDBJ databases">
        <title>Encephalitozoon hellem ATCC 50604 Complete Genome.</title>
        <authorList>
            <person name="Mascarenhas dos Santos A.C."/>
            <person name="Julian A.T."/>
            <person name="Pombert J.-F."/>
        </authorList>
    </citation>
    <scope>NUCLEOTIDE SEQUENCE</scope>
    <source>
        <strain evidence="10">ATCC 50604</strain>
    </source>
</reference>
<dbReference type="AlphaFoldDB" id="A0A9Q9CBQ5"/>
<feature type="transmembrane region" description="Helical" evidence="9">
    <location>
        <begin position="414"/>
        <end position="436"/>
    </location>
</feature>
<evidence type="ECO:0000256" key="7">
    <source>
        <dbReference type="ARBA" id="ARBA00023055"/>
    </source>
</evidence>
<keyword evidence="3 9" id="KW-0813">Transport</keyword>
<feature type="transmembrane region" description="Helical" evidence="9">
    <location>
        <begin position="355"/>
        <end position="374"/>
    </location>
</feature>
<accession>A0A9Q9CBQ5</accession>
<keyword evidence="5 9" id="KW-1133">Transmembrane helix</keyword>
<evidence type="ECO:0000256" key="6">
    <source>
        <dbReference type="ARBA" id="ARBA00023006"/>
    </source>
</evidence>
<evidence type="ECO:0000256" key="2">
    <source>
        <dbReference type="ARBA" id="ARBA00006185"/>
    </source>
</evidence>
<evidence type="ECO:0000256" key="3">
    <source>
        <dbReference type="ARBA" id="ARBA00022448"/>
    </source>
</evidence>
<keyword evidence="8 9" id="KW-0472">Membrane</keyword>
<sequence length="473" mass="55276">MDRQRFSNLLKDSESAVPPDHSMNLGKHAVMVRDLKRKYFINKVTLLDVYDYYRTPLSVYTSQKIRNVFITVSLCLTVYFASNMDAIRGSRIPRLGMNFSSATLVVGGVFVVREAISYVINLKKMISVFYIYKYILQESIDNIRFKDVVEGVIKLEKEVHNRDLTGRGFRDIVNHNNFLLLLMMRKFPTIFRPVCSRFLLYVLHSYTEKIEDGHIEEIGDEMRVISAAIFLLSPIISAFFILYYIVRIIEKSQSNAFYVLKKAHRPSFRYFMSKRNEYPHETRRKIQKGTDYLNAFFLAKKRDCIVRICSAVSFFLSCLVFLAAYLILKTALVSSQGLNGVLYQDIVLFGKTTNIIYLSYFIGGISCFLRCLNFDYATTSRRRKFVKWCILMEQKDLLNYSESRRRLAAFMSKFFVPRIYLFLIEISSPFIVPFQLEKLRKNLRRIHTMLNSADVWEECLGGIQSNRISVLDL</sequence>
<dbReference type="EMBL" id="CP075155">
    <property type="protein sequence ID" value="UTX43963.1"/>
    <property type="molecule type" value="Genomic_DNA"/>
</dbReference>
<keyword evidence="7 9" id="KW-0445">Lipid transport</keyword>
<evidence type="ECO:0000256" key="5">
    <source>
        <dbReference type="ARBA" id="ARBA00022989"/>
    </source>
</evidence>
<feature type="transmembrane region" description="Helical" evidence="9">
    <location>
        <begin position="304"/>
        <end position="328"/>
    </location>
</feature>
<feature type="transmembrane region" description="Helical" evidence="9">
    <location>
        <begin position="224"/>
        <end position="246"/>
    </location>
</feature>
<dbReference type="GO" id="GO:0006914">
    <property type="term" value="P:autophagy"/>
    <property type="evidence" value="ECO:0007669"/>
    <property type="project" value="UniProtKB-KW"/>
</dbReference>
<dbReference type="GO" id="GO:0006869">
    <property type="term" value="P:lipid transport"/>
    <property type="evidence" value="ECO:0007669"/>
    <property type="project" value="UniProtKB-KW"/>
</dbReference>
<evidence type="ECO:0000256" key="4">
    <source>
        <dbReference type="ARBA" id="ARBA00022692"/>
    </source>
</evidence>
<evidence type="ECO:0000313" key="10">
    <source>
        <dbReference type="EMBL" id="UTX43963.1"/>
    </source>
</evidence>
<dbReference type="GO" id="GO:0034045">
    <property type="term" value="C:phagophore assembly site membrane"/>
    <property type="evidence" value="ECO:0007669"/>
    <property type="project" value="UniProtKB-SubCell"/>
</dbReference>
<comment type="caution">
    <text evidence="9">Lacks conserved residue(s) required for the propagation of feature annotation.</text>
</comment>